<evidence type="ECO:0000313" key="3">
    <source>
        <dbReference type="EMBL" id="QBK27173.1"/>
    </source>
</evidence>
<dbReference type="PANTHER" id="PTHR38032">
    <property type="entry name" value="POLYMERASE-RELATED"/>
    <property type="match status" value="1"/>
</dbReference>
<dbReference type="Proteomes" id="UP000291151">
    <property type="component" value="Chromosome"/>
</dbReference>
<dbReference type="InterPro" id="IPR046865">
    <property type="entry name" value="FapA_b_solenoid"/>
</dbReference>
<name>A0A4P6UV59_9BACL</name>
<dbReference type="PANTHER" id="PTHR38032:SF1">
    <property type="entry name" value="RNA-BINDING PROTEIN KHPB N-TERMINAL DOMAIN-CONTAINING PROTEIN"/>
    <property type="match status" value="1"/>
</dbReference>
<keyword evidence="1" id="KW-0175">Coiled coil</keyword>
<evidence type="ECO:0000259" key="2">
    <source>
        <dbReference type="Pfam" id="PF20250"/>
    </source>
</evidence>
<protein>
    <submittedName>
        <fullName evidence="3">DUF342 domain-containing protein</fullName>
    </submittedName>
</protein>
<evidence type="ECO:0000256" key="1">
    <source>
        <dbReference type="SAM" id="Coils"/>
    </source>
</evidence>
<dbReference type="AlphaFoldDB" id="A0A4P6UV59"/>
<gene>
    <name evidence="3" type="ORF">DKZ56_09610</name>
</gene>
<sequence>MRIFSNEYFELVQENEKVFIRTFQKGFPLKDFDKIIRMVARFKLTNFSNLKNALQDETQTLMEIGIWLPPMEIDISKDKMKAYLVVHDSEILKNEKEFLKNLNDLLEKNKIVYGIKNIDISSIVPGKAILIAEGTEPVKGEDAKVTYLKLPERKPVIREDGRANYFDMNFIFEVNENDWLGEKIPAKPGITGKNIYGEEIPAPPGKDKPLKYDRHSAYEVEEDGKIVIRALNKGVVEEKQGLLYINNHLPIYGDVGLETGNINFDGSITVRGTIQRGFSLVATGDISIEGLEGVTGAKLIESRNGDIYIKGGIFGLGETKVIAGGNIYVKHVNEASLRAKKNIVIGLYSLNSHLQADSILLDEGKGKIIGGTAVAKNRIVTAISGNRFERRTELIVQTVNRQESYKIMQQKAALLKSMQEEILKLTEKIEKFSALKERMTPVQLKRVKELQEVLEDKKQQMMQVEHEIQELIESLKSTGTGEIIVKKEAHPGTFIQIGNKSSLLTHLTKGRFMLEKGELNV</sequence>
<dbReference type="KEGG" id="uth:DKZ56_09610"/>
<feature type="coiled-coil region" evidence="1">
    <location>
        <begin position="408"/>
        <end position="474"/>
    </location>
</feature>
<keyword evidence="4" id="KW-1185">Reference proteome</keyword>
<accession>A0A4P6UV59</accession>
<proteinExistence type="predicted"/>
<dbReference type="Pfam" id="PF20250">
    <property type="entry name" value="FapA_N"/>
    <property type="match status" value="1"/>
</dbReference>
<dbReference type="Pfam" id="PF03961">
    <property type="entry name" value="FapA"/>
    <property type="match status" value="1"/>
</dbReference>
<evidence type="ECO:0000313" key="4">
    <source>
        <dbReference type="Proteomes" id="UP000291151"/>
    </source>
</evidence>
<dbReference type="EMBL" id="CP036528">
    <property type="protein sequence ID" value="QBK27173.1"/>
    <property type="molecule type" value="Genomic_DNA"/>
</dbReference>
<reference evidence="3 4" key="1">
    <citation type="submission" date="2019-02" db="EMBL/GenBank/DDBJ databases">
        <title>Ureibacillus thermophilus.</title>
        <authorList>
            <person name="Sunny J.S."/>
            <person name="Natarajan A."/>
            <person name="Saleena L.M."/>
        </authorList>
    </citation>
    <scope>NUCLEOTIDE SEQUENCE [LARGE SCALE GENOMIC DNA]</scope>
    <source>
        <strain evidence="3 4">LM102</strain>
    </source>
</reference>
<feature type="domain" description="Flagellar Assembly Protein A N-terminal region" evidence="2">
    <location>
        <begin position="71"/>
        <end position="240"/>
    </location>
</feature>
<dbReference type="InterPro" id="IPR046866">
    <property type="entry name" value="FapA_N"/>
</dbReference>
<dbReference type="InterPro" id="IPR005646">
    <property type="entry name" value="FapA"/>
</dbReference>
<organism evidence="3 4">
    <name type="scientific">Ureibacillus thermophilus</name>
    <dbReference type="NCBI Taxonomy" id="367743"/>
    <lineage>
        <taxon>Bacteria</taxon>
        <taxon>Bacillati</taxon>
        <taxon>Bacillota</taxon>
        <taxon>Bacilli</taxon>
        <taxon>Bacillales</taxon>
        <taxon>Caryophanaceae</taxon>
        <taxon>Ureibacillus</taxon>
    </lineage>
</organism>